<keyword evidence="2" id="KW-0057">Aromatic amino acid biosynthesis</keyword>
<keyword evidence="3" id="KW-0584">Phenylalanine biosynthesis</keyword>
<protein>
    <submittedName>
        <fullName evidence="7">Prephenate dehydratase-domain-containing protein</fullName>
    </submittedName>
</protein>
<dbReference type="GO" id="GO:0004664">
    <property type="term" value="F:prephenate dehydratase activity"/>
    <property type="evidence" value="ECO:0007669"/>
    <property type="project" value="InterPro"/>
</dbReference>
<comment type="pathway">
    <text evidence="5">Amino-acid biosynthesis.</text>
</comment>
<name>A0A9W9DY09_9AGAR</name>
<evidence type="ECO:0000256" key="3">
    <source>
        <dbReference type="ARBA" id="ARBA00023222"/>
    </source>
</evidence>
<dbReference type="Gene3D" id="3.40.190.10">
    <property type="entry name" value="Periplasmic binding protein-like II"/>
    <property type="match status" value="2"/>
</dbReference>
<keyword evidence="1" id="KW-0028">Amino-acid biosynthesis</keyword>
<dbReference type="InterPro" id="IPR001086">
    <property type="entry name" value="Preph_deHydtase"/>
</dbReference>
<evidence type="ECO:0000259" key="6">
    <source>
        <dbReference type="PROSITE" id="PS51171"/>
    </source>
</evidence>
<keyword evidence="4" id="KW-0456">Lyase</keyword>
<dbReference type="GO" id="GO:0009094">
    <property type="term" value="P:L-phenylalanine biosynthetic process"/>
    <property type="evidence" value="ECO:0007669"/>
    <property type="project" value="UniProtKB-KW"/>
</dbReference>
<feature type="domain" description="Prephenate dehydratase" evidence="6">
    <location>
        <begin position="4"/>
        <end position="182"/>
    </location>
</feature>
<dbReference type="SUPFAM" id="SSF53850">
    <property type="entry name" value="Periplasmic binding protein-like II"/>
    <property type="match status" value="1"/>
</dbReference>
<comment type="caution">
    <text evidence="7">The sequence shown here is derived from an EMBL/GenBank/DDBJ whole genome shotgun (WGS) entry which is preliminary data.</text>
</comment>
<reference evidence="7" key="1">
    <citation type="submission" date="2022-08" db="EMBL/GenBank/DDBJ databases">
        <authorList>
            <consortium name="DOE Joint Genome Institute"/>
            <person name="Min B."/>
            <person name="Riley R."/>
            <person name="Sierra-Patev S."/>
            <person name="Naranjo-Ortiz M."/>
            <person name="Looney B."/>
            <person name="Konkel Z."/>
            <person name="Slot J.C."/>
            <person name="Sakamoto Y."/>
            <person name="Steenwyk J.L."/>
            <person name="Rokas A."/>
            <person name="Carro J."/>
            <person name="Camarero S."/>
            <person name="Ferreira P."/>
            <person name="Molpeceres G."/>
            <person name="Ruiz-Duenas F.J."/>
            <person name="Serrano A."/>
            <person name="Henrissat B."/>
            <person name="Drula E."/>
            <person name="Hughes K.W."/>
            <person name="Mata J.L."/>
            <person name="Ishikawa N.K."/>
            <person name="Vargas-Isla R."/>
            <person name="Ushijima S."/>
            <person name="Smith C.A."/>
            <person name="Ahrendt S."/>
            <person name="Andreopoulos W."/>
            <person name="He G."/>
            <person name="Labutti K."/>
            <person name="Lipzen A."/>
            <person name="Ng V."/>
            <person name="Sandor L."/>
            <person name="Barry K."/>
            <person name="Martinez A.T."/>
            <person name="Xiao Y."/>
            <person name="Gibbons J.G."/>
            <person name="Terashima K."/>
            <person name="Hibbett D.S."/>
            <person name="Grigoriev I.V."/>
        </authorList>
    </citation>
    <scope>NUCLEOTIDE SEQUENCE</scope>
    <source>
        <strain evidence="7">Sp2 HRB7682 ss15</strain>
    </source>
</reference>
<dbReference type="PANTHER" id="PTHR21022">
    <property type="entry name" value="PREPHENATE DEHYDRATASE P PROTEIN"/>
    <property type="match status" value="1"/>
</dbReference>
<evidence type="ECO:0000256" key="5">
    <source>
        <dbReference type="ARBA" id="ARBA00029440"/>
    </source>
</evidence>
<dbReference type="Proteomes" id="UP001150238">
    <property type="component" value="Unassembled WGS sequence"/>
</dbReference>
<dbReference type="GO" id="GO:0005737">
    <property type="term" value="C:cytoplasm"/>
    <property type="evidence" value="ECO:0007669"/>
    <property type="project" value="TreeGrafter"/>
</dbReference>
<reference evidence="7" key="2">
    <citation type="journal article" date="2023" name="Proc. Natl. Acad. Sci. U.S.A.">
        <title>A global phylogenomic analysis of the shiitake genus Lentinula.</title>
        <authorList>
            <person name="Sierra-Patev S."/>
            <person name="Min B."/>
            <person name="Naranjo-Ortiz M."/>
            <person name="Looney B."/>
            <person name="Konkel Z."/>
            <person name="Slot J.C."/>
            <person name="Sakamoto Y."/>
            <person name="Steenwyk J.L."/>
            <person name="Rokas A."/>
            <person name="Carro J."/>
            <person name="Camarero S."/>
            <person name="Ferreira P."/>
            <person name="Molpeceres G."/>
            <person name="Ruiz-Duenas F.J."/>
            <person name="Serrano A."/>
            <person name="Henrissat B."/>
            <person name="Drula E."/>
            <person name="Hughes K.W."/>
            <person name="Mata J.L."/>
            <person name="Ishikawa N.K."/>
            <person name="Vargas-Isla R."/>
            <person name="Ushijima S."/>
            <person name="Smith C.A."/>
            <person name="Donoghue J."/>
            <person name="Ahrendt S."/>
            <person name="Andreopoulos W."/>
            <person name="He G."/>
            <person name="LaButti K."/>
            <person name="Lipzen A."/>
            <person name="Ng V."/>
            <person name="Riley R."/>
            <person name="Sandor L."/>
            <person name="Barry K."/>
            <person name="Martinez A.T."/>
            <person name="Xiao Y."/>
            <person name="Gibbons J.G."/>
            <person name="Terashima K."/>
            <person name="Grigoriev I.V."/>
            <person name="Hibbett D."/>
        </authorList>
    </citation>
    <scope>NUCLEOTIDE SEQUENCE</scope>
    <source>
        <strain evidence="7">Sp2 HRB7682 ss15</strain>
    </source>
</reference>
<dbReference type="CDD" id="cd13532">
    <property type="entry name" value="PBP2_PDT_like"/>
    <property type="match status" value="1"/>
</dbReference>
<organism evidence="7 8">
    <name type="scientific">Lentinula lateritia</name>
    <dbReference type="NCBI Taxonomy" id="40482"/>
    <lineage>
        <taxon>Eukaryota</taxon>
        <taxon>Fungi</taxon>
        <taxon>Dikarya</taxon>
        <taxon>Basidiomycota</taxon>
        <taxon>Agaricomycotina</taxon>
        <taxon>Agaricomycetes</taxon>
        <taxon>Agaricomycetidae</taxon>
        <taxon>Agaricales</taxon>
        <taxon>Marasmiineae</taxon>
        <taxon>Omphalotaceae</taxon>
        <taxon>Lentinula</taxon>
    </lineage>
</organism>
<evidence type="ECO:0000256" key="2">
    <source>
        <dbReference type="ARBA" id="ARBA00023141"/>
    </source>
</evidence>
<proteinExistence type="predicted"/>
<dbReference type="PROSITE" id="PS51171">
    <property type="entry name" value="PREPHENATE_DEHYDR_3"/>
    <property type="match status" value="1"/>
</dbReference>
<sequence length="278" mass="30786">MKVGVGVLGPLGTYTHQAAHEYFQASAIYNERQTIAATLESLETLDYAVVPRENSIFGSVVETFDGLRVLKQGLIQGEVVLKIQHCLVVKKGAKISDIDCVISHEQALGQCRKFLSEHLPSATTSKSTSTAAAAETVSKLQQSNVAAICSKICITMFEDLEILVDGIQDEDFNYTRFFILGKDSEGRPPFKPLRPTHALIRITPSKTCFDLAELLKVVDLSVKRIDRRPAPASDPFLDIYFLEVISSPQNPSEWPEQVSHSILRIRDNGHFAESIGLW</sequence>
<evidence type="ECO:0000256" key="1">
    <source>
        <dbReference type="ARBA" id="ARBA00022605"/>
    </source>
</evidence>
<evidence type="ECO:0000256" key="4">
    <source>
        <dbReference type="ARBA" id="ARBA00023239"/>
    </source>
</evidence>
<accession>A0A9W9DY09</accession>
<gene>
    <name evidence="7" type="ORF">C8J55DRAFT_504935</name>
</gene>
<evidence type="ECO:0000313" key="7">
    <source>
        <dbReference type="EMBL" id="KAJ4489355.1"/>
    </source>
</evidence>
<dbReference type="PANTHER" id="PTHR21022:SF19">
    <property type="entry name" value="PREPHENATE DEHYDRATASE-RELATED"/>
    <property type="match status" value="1"/>
</dbReference>
<evidence type="ECO:0000313" key="8">
    <source>
        <dbReference type="Proteomes" id="UP001150238"/>
    </source>
</evidence>
<dbReference type="EMBL" id="JANVFS010000007">
    <property type="protein sequence ID" value="KAJ4489355.1"/>
    <property type="molecule type" value="Genomic_DNA"/>
</dbReference>
<dbReference type="Pfam" id="PF00800">
    <property type="entry name" value="PDT"/>
    <property type="match status" value="1"/>
</dbReference>
<dbReference type="AlphaFoldDB" id="A0A9W9DY09"/>